<dbReference type="Pfam" id="PF03713">
    <property type="entry name" value="DUF305"/>
    <property type="match status" value="1"/>
</dbReference>
<reference evidence="4" key="1">
    <citation type="submission" date="2022-03" db="EMBL/GenBank/DDBJ databases">
        <authorList>
            <person name="Santos J.D.N."/>
            <person name="Kallscheuer N."/>
            <person name="Jogler C."/>
            <person name="Lage O.M."/>
        </authorList>
    </citation>
    <scope>NUCLEOTIDE SEQUENCE</scope>
    <source>
        <strain evidence="4">M600PL45_2</strain>
    </source>
</reference>
<evidence type="ECO:0000256" key="1">
    <source>
        <dbReference type="SAM" id="MobiDB-lite"/>
    </source>
</evidence>
<feature type="region of interest" description="Disordered" evidence="1">
    <location>
        <begin position="123"/>
        <end position="145"/>
    </location>
</feature>
<evidence type="ECO:0000313" key="5">
    <source>
        <dbReference type="Proteomes" id="UP001166784"/>
    </source>
</evidence>
<organism evidence="4 5">
    <name type="scientific">Streptomyces marispadix</name>
    <dbReference type="NCBI Taxonomy" id="2922868"/>
    <lineage>
        <taxon>Bacteria</taxon>
        <taxon>Bacillati</taxon>
        <taxon>Actinomycetota</taxon>
        <taxon>Actinomycetes</taxon>
        <taxon>Kitasatosporales</taxon>
        <taxon>Streptomycetaceae</taxon>
        <taxon>Streptomyces</taxon>
    </lineage>
</organism>
<evidence type="ECO:0000259" key="3">
    <source>
        <dbReference type="Pfam" id="PF03713"/>
    </source>
</evidence>
<dbReference type="InterPro" id="IPR005183">
    <property type="entry name" value="DUF305_CopM-like"/>
</dbReference>
<dbReference type="Proteomes" id="UP001166784">
    <property type="component" value="Unassembled WGS sequence"/>
</dbReference>
<protein>
    <submittedName>
        <fullName evidence="4">DUF305 domain-containing protein</fullName>
    </submittedName>
</protein>
<dbReference type="InterPro" id="IPR012347">
    <property type="entry name" value="Ferritin-like"/>
</dbReference>
<proteinExistence type="predicted"/>
<evidence type="ECO:0000313" key="4">
    <source>
        <dbReference type="EMBL" id="MCH6160678.1"/>
    </source>
</evidence>
<comment type="caution">
    <text evidence="4">The sequence shown here is derived from an EMBL/GenBank/DDBJ whole genome shotgun (WGS) entry which is preliminary data.</text>
</comment>
<feature type="region of interest" description="Disordered" evidence="1">
    <location>
        <begin position="32"/>
        <end position="59"/>
    </location>
</feature>
<dbReference type="EMBL" id="JAKWJU010000002">
    <property type="protein sequence ID" value="MCH6160678.1"/>
    <property type="molecule type" value="Genomic_DNA"/>
</dbReference>
<dbReference type="PROSITE" id="PS51257">
    <property type="entry name" value="PROKAR_LIPOPROTEIN"/>
    <property type="match status" value="1"/>
</dbReference>
<sequence>MTTHRISLHRAAVAAAATAVAALALTACGGNEQSAGGEQHGGGHGGTSHDNGGKAAKEAGRADVSFAQGMIPHHRQALEMSRLASSRAESAEVKSLAGKIEKAQKPEIDKLSGWLKSWGEKVPAAGEGSEHSAHGGHSMPGMMTPQDMEKLKKMSGKEFDREFLKMMTAHHEGAVEMARTEEWDGTYKPAKAMAREIRSSQTGEIKEMRGLLKK</sequence>
<reference evidence="4" key="2">
    <citation type="journal article" date="2023" name="Int. J. Syst. Evol. Microbiol.">
        <title>Streptomyces marispadix sp. nov., isolated from marine beach sediment of the Northern Coast of Portugal.</title>
        <authorList>
            <person name="dos Santos J.D.N."/>
            <person name="Vitorino I.R."/>
            <person name="Kallscheuer N."/>
            <person name="Srivastava A."/>
            <person name="Krautwurst S."/>
            <person name="Marz M."/>
            <person name="Jogler C."/>
            <person name="Lobo Da Cunha A."/>
            <person name="Catita J."/>
            <person name="Goncalves H."/>
            <person name="Gonzalez I."/>
            <person name="Reyes F."/>
            <person name="Lage O.M."/>
        </authorList>
    </citation>
    <scope>NUCLEOTIDE SEQUENCE</scope>
    <source>
        <strain evidence="4">M600PL45_2</strain>
    </source>
</reference>
<accession>A0ABS9SWV3</accession>
<keyword evidence="2" id="KW-0732">Signal</keyword>
<name>A0ABS9SWV3_9ACTN</name>
<dbReference type="Gene3D" id="1.20.1260.10">
    <property type="match status" value="1"/>
</dbReference>
<dbReference type="PANTHER" id="PTHR36933:SF1">
    <property type="entry name" value="SLL0788 PROTEIN"/>
    <property type="match status" value="1"/>
</dbReference>
<feature type="chain" id="PRO_5046152752" evidence="2">
    <location>
        <begin position="22"/>
        <end position="214"/>
    </location>
</feature>
<dbReference type="RefSeq" id="WP_241058720.1">
    <property type="nucleotide sequence ID" value="NZ_JAKWJU010000002.1"/>
</dbReference>
<dbReference type="PANTHER" id="PTHR36933">
    <property type="entry name" value="SLL0788 PROTEIN"/>
    <property type="match status" value="1"/>
</dbReference>
<feature type="domain" description="DUF305" evidence="3">
    <location>
        <begin position="63"/>
        <end position="212"/>
    </location>
</feature>
<feature type="signal peptide" evidence="2">
    <location>
        <begin position="1"/>
        <end position="21"/>
    </location>
</feature>
<keyword evidence="5" id="KW-1185">Reference proteome</keyword>
<gene>
    <name evidence="4" type="ORF">MMA15_09750</name>
</gene>
<evidence type="ECO:0000256" key="2">
    <source>
        <dbReference type="SAM" id="SignalP"/>
    </source>
</evidence>